<gene>
    <name evidence="2" type="ORF">HCN08_07040</name>
</gene>
<dbReference type="SUPFAM" id="SSF53927">
    <property type="entry name" value="Cytidine deaminase-like"/>
    <property type="match status" value="1"/>
</dbReference>
<comment type="caution">
    <text evidence="2">The sequence shown here is derived from an EMBL/GenBank/DDBJ whole genome shotgun (WGS) entry which is preliminary data.</text>
</comment>
<accession>A0ABX0ZIP2</accession>
<dbReference type="PANTHER" id="PTHR11079">
    <property type="entry name" value="CYTOSINE DEAMINASE FAMILY MEMBER"/>
    <property type="match status" value="1"/>
</dbReference>
<keyword evidence="3" id="KW-1185">Reference proteome</keyword>
<feature type="domain" description="CMP/dCMP-type deaminase" evidence="1">
    <location>
        <begin position="7"/>
        <end position="136"/>
    </location>
</feature>
<dbReference type="Gene3D" id="3.40.140.10">
    <property type="entry name" value="Cytidine Deaminase, domain 2"/>
    <property type="match status" value="1"/>
</dbReference>
<dbReference type="EMBL" id="JAATEJ010000003">
    <property type="protein sequence ID" value="NJP43161.1"/>
    <property type="molecule type" value="Genomic_DNA"/>
</dbReference>
<reference evidence="2 3" key="1">
    <citation type="submission" date="2020-03" db="EMBL/GenBank/DDBJ databases">
        <title>WGS of actinomycetes isolated from Thailand.</title>
        <authorList>
            <person name="Thawai C."/>
        </authorList>
    </citation>
    <scope>NUCLEOTIDE SEQUENCE [LARGE SCALE GENOMIC DNA]</scope>
    <source>
        <strain evidence="2 3">PRB2-1</strain>
    </source>
</reference>
<dbReference type="Proteomes" id="UP000734511">
    <property type="component" value="Unassembled WGS sequence"/>
</dbReference>
<dbReference type="RefSeq" id="WP_167981992.1">
    <property type="nucleotide sequence ID" value="NZ_JAATEJ010000003.1"/>
</dbReference>
<protein>
    <submittedName>
        <fullName evidence="2">dCMP deaminase</fullName>
    </submittedName>
</protein>
<evidence type="ECO:0000259" key="1">
    <source>
        <dbReference type="PROSITE" id="PS51747"/>
    </source>
</evidence>
<proteinExistence type="predicted"/>
<dbReference type="InterPro" id="IPR016193">
    <property type="entry name" value="Cytidine_deaminase-like"/>
</dbReference>
<dbReference type="PROSITE" id="PS51747">
    <property type="entry name" value="CYT_DCMP_DEAMINASES_2"/>
    <property type="match status" value="1"/>
</dbReference>
<sequence length="154" mass="16280">MTYDTAATDRAWMTQAIELSRACPPVANRFNVGAVIVAADGTQLSSGYSREGGDPAVHAEESALAKVPPGDPRLRTATLYSTLEPCSERSSHPVPCATLVIAARIPRVVIAWREPSLLVADCQGVEQMTAAGIEVTELPDLAEAARAVNAHMRG</sequence>
<evidence type="ECO:0000313" key="2">
    <source>
        <dbReference type="EMBL" id="NJP43161.1"/>
    </source>
</evidence>
<dbReference type="Pfam" id="PF00383">
    <property type="entry name" value="dCMP_cyt_deam_1"/>
    <property type="match status" value="1"/>
</dbReference>
<evidence type="ECO:0000313" key="3">
    <source>
        <dbReference type="Proteomes" id="UP000734511"/>
    </source>
</evidence>
<dbReference type="PANTHER" id="PTHR11079:SF162">
    <property type="entry name" value="RIBOFLAVIN BIOSYNTHESIS PROTEIN PYRD, CHLOROPLASTIC"/>
    <property type="match status" value="1"/>
</dbReference>
<dbReference type="InterPro" id="IPR002125">
    <property type="entry name" value="CMP_dCMP_dom"/>
</dbReference>
<name>A0ABX0ZIP2_9ACTN</name>
<organism evidence="2 3">
    <name type="scientific">Actinacidiphila epipremni</name>
    <dbReference type="NCBI Taxonomy" id="2053013"/>
    <lineage>
        <taxon>Bacteria</taxon>
        <taxon>Bacillati</taxon>
        <taxon>Actinomycetota</taxon>
        <taxon>Actinomycetes</taxon>
        <taxon>Kitasatosporales</taxon>
        <taxon>Streptomycetaceae</taxon>
        <taxon>Actinacidiphila</taxon>
    </lineage>
</organism>